<dbReference type="SUPFAM" id="SSF48695">
    <property type="entry name" value="Multiheme cytochromes"/>
    <property type="match status" value="1"/>
</dbReference>
<accession>A0A1F7SNT1</accession>
<evidence type="ECO:0000313" key="3">
    <source>
        <dbReference type="Proteomes" id="UP000178082"/>
    </source>
</evidence>
<dbReference type="EMBL" id="MGDI01000001">
    <property type="protein sequence ID" value="OGL55442.1"/>
    <property type="molecule type" value="Genomic_DNA"/>
</dbReference>
<dbReference type="Gene3D" id="1.10.1130.10">
    <property type="entry name" value="Flavocytochrome C3, Chain A"/>
    <property type="match status" value="1"/>
</dbReference>
<comment type="caution">
    <text evidence="2">The sequence shown here is derived from an EMBL/GenBank/DDBJ whole genome shotgun (WGS) entry which is preliminary data.</text>
</comment>
<dbReference type="InterPro" id="IPR023155">
    <property type="entry name" value="Cyt_c-552/4"/>
</dbReference>
<proteinExistence type="predicted"/>
<dbReference type="Pfam" id="PF13435">
    <property type="entry name" value="Cytochrome_C554"/>
    <property type="match status" value="1"/>
</dbReference>
<protein>
    <recommendedName>
        <fullName evidence="1">Cytochrome c-552/4 domain-containing protein</fullName>
    </recommendedName>
</protein>
<dbReference type="AlphaFoldDB" id="A0A1F7SNT1"/>
<name>A0A1F7SNT1_9BACT</name>
<dbReference type="STRING" id="1817883.A3G31_01355"/>
<dbReference type="Proteomes" id="UP000178082">
    <property type="component" value="Unassembled WGS sequence"/>
</dbReference>
<gene>
    <name evidence="2" type="ORF">A3G31_01355</name>
</gene>
<dbReference type="InterPro" id="IPR036280">
    <property type="entry name" value="Multihaem_cyt_sf"/>
</dbReference>
<sequence length="389" mass="44069">MKYKKHFIFLIFFLLLYINVIYGFSKDWLEKLSSEFKGQEFISSNICGKCHVDIFKYWKNSMHSLSYQDPIFMNAYKQAFFDTDGKAKEFCLRCHAPIAYYSKDFGFKNEVSKEGITCDFCHSVSGIDLDNFNQPYKVEPSKTKYGPHKNMESPVHITKATNYFRRSEFCAGCHELKGKNGVNIISTYSEWKEGPYSKKGIQCQNCHMPYGPGSIVDQNLKKSVVRMNLHDVSGGHSVELLGKVAKVEIIELKKGDGTISAKVKVTNVKSGHKIPTGTPTRELILKVTVKNSKGNTLCQDSKVIKKTLADEQNKELLTDSDIILNANSILSDNRIPPGGSREFLFSLDCNLKGEFFVEASLIYMYRPEITTYGEMSIDMSKDSKKLGVK</sequence>
<evidence type="ECO:0000259" key="1">
    <source>
        <dbReference type="Pfam" id="PF13435"/>
    </source>
</evidence>
<evidence type="ECO:0000313" key="2">
    <source>
        <dbReference type="EMBL" id="OGL55442.1"/>
    </source>
</evidence>
<organism evidence="2 3">
    <name type="scientific">Candidatus Schekmanbacteria bacterium RIFCSPLOWO2_12_FULL_38_15</name>
    <dbReference type="NCBI Taxonomy" id="1817883"/>
    <lineage>
        <taxon>Bacteria</taxon>
        <taxon>Candidatus Schekmaniibacteriota</taxon>
    </lineage>
</organism>
<feature type="domain" description="Cytochrome c-552/4" evidence="1">
    <location>
        <begin position="47"/>
        <end position="123"/>
    </location>
</feature>
<reference evidence="2 3" key="1">
    <citation type="journal article" date="2016" name="Nat. Commun.">
        <title>Thousands of microbial genomes shed light on interconnected biogeochemical processes in an aquifer system.</title>
        <authorList>
            <person name="Anantharaman K."/>
            <person name="Brown C.T."/>
            <person name="Hug L.A."/>
            <person name="Sharon I."/>
            <person name="Castelle C.J."/>
            <person name="Probst A.J."/>
            <person name="Thomas B.C."/>
            <person name="Singh A."/>
            <person name="Wilkins M.J."/>
            <person name="Karaoz U."/>
            <person name="Brodie E.L."/>
            <person name="Williams K.H."/>
            <person name="Hubbard S.S."/>
            <person name="Banfield J.F."/>
        </authorList>
    </citation>
    <scope>NUCLEOTIDE SEQUENCE [LARGE SCALE GENOMIC DNA]</scope>
</reference>